<name>A0A2N8KMC8_9BURK</name>
<reference evidence="1 2" key="1">
    <citation type="submission" date="2018-01" db="EMBL/GenBank/DDBJ databases">
        <title>The draft genome of an aniline degradation strain ANB-1.</title>
        <authorList>
            <person name="Zhang L."/>
            <person name="Jiang J."/>
        </authorList>
    </citation>
    <scope>NUCLEOTIDE SEQUENCE [LARGE SCALE GENOMIC DNA]</scope>
    <source>
        <strain evidence="1 2">ANB-1</strain>
    </source>
</reference>
<keyword evidence="2" id="KW-1185">Reference proteome</keyword>
<dbReference type="PANTHER" id="PTHR37310:SF1">
    <property type="entry name" value="CYTOPLASMIC PROTEIN"/>
    <property type="match status" value="1"/>
</dbReference>
<dbReference type="CDD" id="cd08026">
    <property type="entry name" value="DUF326"/>
    <property type="match status" value="1"/>
</dbReference>
<protein>
    <submittedName>
        <fullName evidence="1">Ferredoxin</fullName>
    </submittedName>
</protein>
<dbReference type="AlphaFoldDB" id="A0A2N8KMC8"/>
<dbReference type="PANTHER" id="PTHR37310">
    <property type="entry name" value="CYTOPLASMIC PROTEIN-RELATED"/>
    <property type="match status" value="1"/>
</dbReference>
<gene>
    <name evidence="1" type="ORF">C1I89_10495</name>
</gene>
<evidence type="ECO:0000313" key="2">
    <source>
        <dbReference type="Proteomes" id="UP000235994"/>
    </source>
</evidence>
<proteinExistence type="predicted"/>
<organism evidence="1 2">
    <name type="scientific">Achromobacter pulmonis</name>
    <dbReference type="NCBI Taxonomy" id="1389932"/>
    <lineage>
        <taxon>Bacteria</taxon>
        <taxon>Pseudomonadati</taxon>
        <taxon>Pseudomonadota</taxon>
        <taxon>Betaproteobacteria</taxon>
        <taxon>Burkholderiales</taxon>
        <taxon>Alcaligenaceae</taxon>
        <taxon>Achromobacter</taxon>
    </lineage>
</organism>
<dbReference type="InterPro" id="IPR044543">
    <property type="entry name" value="YHJQ-like"/>
</dbReference>
<dbReference type="EMBL" id="POQS01000002">
    <property type="protein sequence ID" value="PND34598.1"/>
    <property type="molecule type" value="Genomic_DNA"/>
</dbReference>
<dbReference type="Proteomes" id="UP000235994">
    <property type="component" value="Unassembled WGS sequence"/>
</dbReference>
<dbReference type="InterPro" id="IPR005560">
    <property type="entry name" value="Csp_YhjQ"/>
</dbReference>
<dbReference type="Gene3D" id="1.20.1270.360">
    <property type="match status" value="1"/>
</dbReference>
<dbReference type="Pfam" id="PF03860">
    <property type="entry name" value="Csp"/>
    <property type="match status" value="1"/>
</dbReference>
<sequence length="109" mass="11785">MTSTDVDMEQCISRCLECYRSCLQTASQHCLEAGGAHVEPDHFRLMMACAEICRAAAHTMLIGVEQHGRVCAACAQLCKACAESCAGLDGMDECEQACRQCAQACEKMT</sequence>
<dbReference type="RefSeq" id="WP_102772661.1">
    <property type="nucleotide sequence ID" value="NZ_POQS01000002.1"/>
</dbReference>
<comment type="caution">
    <text evidence="1">The sequence shown here is derived from an EMBL/GenBank/DDBJ whole genome shotgun (WGS) entry which is preliminary data.</text>
</comment>
<accession>A0A2N8KMC8</accession>
<evidence type="ECO:0000313" key="1">
    <source>
        <dbReference type="EMBL" id="PND34598.1"/>
    </source>
</evidence>